<evidence type="ECO:0000313" key="16">
    <source>
        <dbReference type="Proteomes" id="UP000095280"/>
    </source>
</evidence>
<dbReference type="GO" id="GO:0016020">
    <property type="term" value="C:membrane"/>
    <property type="evidence" value="ECO:0007669"/>
    <property type="project" value="UniProtKB-SubCell"/>
</dbReference>
<sequence>SLRLQPLEAFYWAVQLIGRLVGLVLLVATLLAVFNFSFGIRRLYIRILLHLFEQAVEKRRPPSRKESSDNLSRDNRLIQRHAKLTTEGIELLHADCASSDDPSKASTSSQKRPFHLSDLCVFVQSGIESIIEDEVTKRFAAEDLASWNLLTRTNKYQFISSRLTCYWVLGCFLRYCILFPFRMLLALTAVLYLVIGSLIIALLPWPGLRRYLNSILTPTAFRLFARAFSAVLRFHDVENMPQNNGICVANHTSPIDVVVLGCRQVFSIVGQSHGGFTGFMQKTLHRTSPHIWFERSESSDASVVKRKLEEHVSTPGLPPVLIFPEGTCINNTSVMMFRKGGFEAGGVVYPVAIKYDPRFADCFWNSSACGMVTYLFMMMTSWAIVADVWYLPPQIQQEGESSVAFANRVKRQIAGRGGLVDLQWDGNLKRSKPKSSLQEQHREAFRKRIYGLSVTDQMEGSGAG</sequence>
<evidence type="ECO:0000256" key="7">
    <source>
        <dbReference type="ARBA" id="ARBA00022989"/>
    </source>
</evidence>
<evidence type="ECO:0000256" key="10">
    <source>
        <dbReference type="ARBA" id="ARBA00023209"/>
    </source>
</evidence>
<keyword evidence="7 14" id="KW-1133">Transmembrane helix</keyword>
<evidence type="ECO:0000259" key="15">
    <source>
        <dbReference type="SMART" id="SM00563"/>
    </source>
</evidence>
<keyword evidence="5" id="KW-0808">Transferase</keyword>
<dbReference type="SMART" id="SM00563">
    <property type="entry name" value="PlsC"/>
    <property type="match status" value="1"/>
</dbReference>
<keyword evidence="8" id="KW-0443">Lipid metabolism</keyword>
<keyword evidence="4" id="KW-0444">Lipid biosynthesis</keyword>
<dbReference type="Proteomes" id="UP000095280">
    <property type="component" value="Unplaced"/>
</dbReference>
<proteinExistence type="inferred from homology"/>
<evidence type="ECO:0000256" key="4">
    <source>
        <dbReference type="ARBA" id="ARBA00022516"/>
    </source>
</evidence>
<keyword evidence="10" id="KW-0594">Phospholipid biosynthesis</keyword>
<organism evidence="16 18">
    <name type="scientific">Macrostomum lignano</name>
    <dbReference type="NCBI Taxonomy" id="282301"/>
    <lineage>
        <taxon>Eukaryota</taxon>
        <taxon>Metazoa</taxon>
        <taxon>Spiralia</taxon>
        <taxon>Lophotrochozoa</taxon>
        <taxon>Platyhelminthes</taxon>
        <taxon>Rhabditophora</taxon>
        <taxon>Macrostomorpha</taxon>
        <taxon>Macrostomida</taxon>
        <taxon>Macrostomidae</taxon>
        <taxon>Macrostomum</taxon>
    </lineage>
</organism>
<dbReference type="GO" id="GO:0019432">
    <property type="term" value="P:triglyceride biosynthetic process"/>
    <property type="evidence" value="ECO:0007669"/>
    <property type="project" value="TreeGrafter"/>
</dbReference>
<evidence type="ECO:0000256" key="9">
    <source>
        <dbReference type="ARBA" id="ARBA00023136"/>
    </source>
</evidence>
<evidence type="ECO:0000256" key="5">
    <source>
        <dbReference type="ARBA" id="ARBA00022679"/>
    </source>
</evidence>
<evidence type="ECO:0000256" key="13">
    <source>
        <dbReference type="ARBA" id="ARBA00025707"/>
    </source>
</evidence>
<dbReference type="InterPro" id="IPR002123">
    <property type="entry name" value="Plipid/glycerol_acylTrfase"/>
</dbReference>
<evidence type="ECO:0000313" key="18">
    <source>
        <dbReference type="WBParaSite" id="maker-uti_cns_0045766-snap-gene-0.1-mRNA-1"/>
    </source>
</evidence>
<name>A0A1I8J4J5_9PLAT</name>
<comment type="subcellular location">
    <subcellularLocation>
        <location evidence="1">Membrane</location>
    </subcellularLocation>
</comment>
<dbReference type="WBParaSite" id="maker-uti_cns_0045766-snap-gene-0.1-mRNA-1">
    <property type="protein sequence ID" value="maker-uti_cns_0045766-snap-gene-0.1-mRNA-1"/>
    <property type="gene ID" value="maker-uti_cns_0045766-snap-gene-0.1"/>
</dbReference>
<dbReference type="WBParaSite" id="maker-uti_cns_0000443-snap-gene-0.1-mRNA-1">
    <property type="protein sequence ID" value="maker-uti_cns_0000443-snap-gene-0.1-mRNA-1"/>
    <property type="gene ID" value="maker-uti_cns_0000443-snap-gene-0.1"/>
</dbReference>
<dbReference type="PANTHER" id="PTHR23063">
    <property type="entry name" value="PHOSPHOLIPID ACYLTRANSFERASE"/>
    <property type="match status" value="1"/>
</dbReference>
<keyword evidence="9 14" id="KW-0472">Membrane</keyword>
<evidence type="ECO:0000256" key="12">
    <source>
        <dbReference type="ARBA" id="ARBA00023315"/>
    </source>
</evidence>
<evidence type="ECO:0000256" key="11">
    <source>
        <dbReference type="ARBA" id="ARBA00023264"/>
    </source>
</evidence>
<evidence type="ECO:0000256" key="2">
    <source>
        <dbReference type="ARBA" id="ARBA00005189"/>
    </source>
</evidence>
<dbReference type="PANTHER" id="PTHR23063:SF2">
    <property type="entry name" value="GLYCEROL-3-PHOSPHATE ACYLTRANSFERASE 4, ISOFORM D-RELATED"/>
    <property type="match status" value="1"/>
</dbReference>
<protein>
    <submittedName>
        <fullName evidence="17 18">PlsC domain-containing protein</fullName>
    </submittedName>
</protein>
<dbReference type="GO" id="GO:0008654">
    <property type="term" value="P:phospholipid biosynthetic process"/>
    <property type="evidence" value="ECO:0007669"/>
    <property type="project" value="UniProtKB-KW"/>
</dbReference>
<reference evidence="17 18" key="1">
    <citation type="submission" date="2016-11" db="UniProtKB">
        <authorList>
            <consortium name="WormBaseParasite"/>
        </authorList>
    </citation>
    <scope>IDENTIFICATION</scope>
</reference>
<dbReference type="AlphaFoldDB" id="A0A1I8J4J5"/>
<evidence type="ECO:0000256" key="1">
    <source>
        <dbReference type="ARBA" id="ARBA00004370"/>
    </source>
</evidence>
<accession>A0A1I8J4J5</accession>
<dbReference type="SUPFAM" id="SSF69593">
    <property type="entry name" value="Glycerol-3-phosphate (1)-acyltransferase"/>
    <property type="match status" value="1"/>
</dbReference>
<keyword evidence="6 14" id="KW-0812">Transmembrane</keyword>
<keyword evidence="12" id="KW-0012">Acyltransferase</keyword>
<feature type="transmembrane region" description="Helical" evidence="14">
    <location>
        <begin position="12"/>
        <end position="36"/>
    </location>
</feature>
<evidence type="ECO:0000256" key="14">
    <source>
        <dbReference type="SAM" id="Phobius"/>
    </source>
</evidence>
<comment type="pathway">
    <text evidence="2">Lipid metabolism.</text>
</comment>
<evidence type="ECO:0000256" key="3">
    <source>
        <dbReference type="ARBA" id="ARBA00008655"/>
    </source>
</evidence>
<comment type="pathway">
    <text evidence="13">Phospholipid metabolism.</text>
</comment>
<feature type="transmembrane region" description="Helical" evidence="14">
    <location>
        <begin position="187"/>
        <end position="205"/>
    </location>
</feature>
<feature type="domain" description="Phospholipid/glycerol acyltransferase" evidence="15">
    <location>
        <begin position="245"/>
        <end position="356"/>
    </location>
</feature>
<dbReference type="GO" id="GO:0005783">
    <property type="term" value="C:endoplasmic reticulum"/>
    <property type="evidence" value="ECO:0007669"/>
    <property type="project" value="TreeGrafter"/>
</dbReference>
<keyword evidence="11" id="KW-1208">Phospholipid metabolism</keyword>
<evidence type="ECO:0000256" key="8">
    <source>
        <dbReference type="ARBA" id="ARBA00023098"/>
    </source>
</evidence>
<comment type="similarity">
    <text evidence="3">Belongs to the 1-acyl-sn-glycerol-3-phosphate acyltransferase family.</text>
</comment>
<dbReference type="GO" id="GO:0004366">
    <property type="term" value="F:glycerol-3-phosphate O-acyltransferase activity"/>
    <property type="evidence" value="ECO:0007669"/>
    <property type="project" value="TreeGrafter"/>
</dbReference>
<feature type="transmembrane region" description="Helical" evidence="14">
    <location>
        <begin position="163"/>
        <end position="181"/>
    </location>
</feature>
<feature type="transmembrane region" description="Helical" evidence="14">
    <location>
        <begin position="372"/>
        <end position="391"/>
    </location>
</feature>
<dbReference type="Pfam" id="PF01553">
    <property type="entry name" value="Acyltransferase"/>
    <property type="match status" value="1"/>
</dbReference>
<evidence type="ECO:0000313" key="17">
    <source>
        <dbReference type="WBParaSite" id="maker-uti_cns_0000443-snap-gene-0.1-mRNA-1"/>
    </source>
</evidence>
<dbReference type="CDD" id="cd07991">
    <property type="entry name" value="LPLAT_LPCAT1-like"/>
    <property type="match status" value="1"/>
</dbReference>
<keyword evidence="16" id="KW-1185">Reference proteome</keyword>
<evidence type="ECO:0000256" key="6">
    <source>
        <dbReference type="ARBA" id="ARBA00022692"/>
    </source>
</evidence>
<dbReference type="InterPro" id="IPR045252">
    <property type="entry name" value="LPCAT1-like"/>
</dbReference>